<dbReference type="GO" id="GO:0000981">
    <property type="term" value="F:DNA-binding transcription factor activity, RNA polymerase II-specific"/>
    <property type="evidence" value="ECO:0007669"/>
    <property type="project" value="InterPro"/>
</dbReference>
<evidence type="ECO:0000313" key="11">
    <source>
        <dbReference type="Proteomes" id="UP001274896"/>
    </source>
</evidence>
<dbReference type="GO" id="GO:0000978">
    <property type="term" value="F:RNA polymerase II cis-regulatory region sequence-specific DNA binding"/>
    <property type="evidence" value="ECO:0007669"/>
    <property type="project" value="TreeGrafter"/>
</dbReference>
<dbReference type="CDD" id="cd00086">
    <property type="entry name" value="homeodomain"/>
    <property type="match status" value="1"/>
</dbReference>
<evidence type="ECO:0000256" key="2">
    <source>
        <dbReference type="ARBA" id="ARBA00005661"/>
    </source>
</evidence>
<evidence type="ECO:0000256" key="5">
    <source>
        <dbReference type="ARBA" id="ARBA00023242"/>
    </source>
</evidence>
<dbReference type="GO" id="GO:0030154">
    <property type="term" value="P:cell differentiation"/>
    <property type="evidence" value="ECO:0007669"/>
    <property type="project" value="TreeGrafter"/>
</dbReference>
<feature type="region of interest" description="Disordered" evidence="8">
    <location>
        <begin position="125"/>
        <end position="160"/>
    </location>
</feature>
<feature type="DNA-binding region" description="Homeobox" evidence="6">
    <location>
        <begin position="158"/>
        <end position="217"/>
    </location>
</feature>
<reference evidence="10" key="1">
    <citation type="submission" date="2023-06" db="EMBL/GenBank/DDBJ databases">
        <title>Male Hemibagrus guttatus genome.</title>
        <authorList>
            <person name="Bian C."/>
        </authorList>
    </citation>
    <scope>NUCLEOTIDE SEQUENCE</scope>
    <source>
        <strain evidence="10">Male_cb2023</strain>
        <tissue evidence="10">Muscle</tissue>
    </source>
</reference>
<gene>
    <name evidence="10" type="ORF">QTP70_020109</name>
</gene>
<evidence type="ECO:0000259" key="9">
    <source>
        <dbReference type="PROSITE" id="PS50071"/>
    </source>
</evidence>
<dbReference type="InterPro" id="IPR020479">
    <property type="entry name" value="HD_metazoa"/>
</dbReference>
<dbReference type="InterPro" id="IPR050394">
    <property type="entry name" value="Homeobox_NK-like"/>
</dbReference>
<evidence type="ECO:0000256" key="8">
    <source>
        <dbReference type="SAM" id="MobiDB-lite"/>
    </source>
</evidence>
<keyword evidence="5 6" id="KW-0539">Nucleus</keyword>
<dbReference type="FunFam" id="1.10.10.60:FF:000078">
    <property type="entry name" value="NK2 homeobox 3"/>
    <property type="match status" value="1"/>
</dbReference>
<dbReference type="PANTHER" id="PTHR24340">
    <property type="entry name" value="HOMEOBOX PROTEIN NKX"/>
    <property type="match status" value="1"/>
</dbReference>
<feature type="region of interest" description="Disordered" evidence="8">
    <location>
        <begin position="216"/>
        <end position="238"/>
    </location>
</feature>
<dbReference type="PROSITE" id="PS00027">
    <property type="entry name" value="HOMEOBOX_1"/>
    <property type="match status" value="1"/>
</dbReference>
<dbReference type="PRINTS" id="PR00024">
    <property type="entry name" value="HOMEOBOX"/>
</dbReference>
<dbReference type="Pfam" id="PF00046">
    <property type="entry name" value="Homeodomain"/>
    <property type="match status" value="1"/>
</dbReference>
<comment type="similarity">
    <text evidence="2">Belongs to the NK-2 homeobox family.</text>
</comment>
<feature type="domain" description="Homeobox" evidence="9">
    <location>
        <begin position="156"/>
        <end position="216"/>
    </location>
</feature>
<feature type="compositionally biased region" description="Basic and acidic residues" evidence="8">
    <location>
        <begin position="216"/>
        <end position="226"/>
    </location>
</feature>
<feature type="region of interest" description="Disordered" evidence="8">
    <location>
        <begin position="312"/>
        <end position="331"/>
    </location>
</feature>
<dbReference type="SMART" id="SM00389">
    <property type="entry name" value="HOX"/>
    <property type="match status" value="1"/>
</dbReference>
<comment type="subcellular location">
    <subcellularLocation>
        <location evidence="1 6 7">Nucleus</location>
    </subcellularLocation>
</comment>
<name>A0AAE0RIW0_9TELE</name>
<dbReference type="InterPro" id="IPR009057">
    <property type="entry name" value="Homeodomain-like_sf"/>
</dbReference>
<evidence type="ECO:0000256" key="3">
    <source>
        <dbReference type="ARBA" id="ARBA00023125"/>
    </source>
</evidence>
<dbReference type="Proteomes" id="UP001274896">
    <property type="component" value="Unassembled WGS sequence"/>
</dbReference>
<dbReference type="Gene3D" id="1.10.10.60">
    <property type="entry name" value="Homeodomain-like"/>
    <property type="match status" value="1"/>
</dbReference>
<evidence type="ECO:0000256" key="4">
    <source>
        <dbReference type="ARBA" id="ARBA00023155"/>
    </source>
</evidence>
<keyword evidence="3 6" id="KW-0238">DNA-binding</keyword>
<evidence type="ECO:0000256" key="7">
    <source>
        <dbReference type="RuleBase" id="RU000682"/>
    </source>
</evidence>
<sequence>RLSASGRQFSRDHFLDVAEQIPMMLPSPVTSTPFSVKDILKLEQQSHHQLQVPLPDLQQQQQRFHTPPSCLLGGAESPGFSDSEDRMAFLNALSVQDNLVESSLSPPMFGHPALGHVVDAKLEDDLEEQETKSCGAAVRSPDCELPSDPDRSQRQRARRKPRVLFSQAQVFELERRFKQQRYLSAPEREHLANTLKLTSTQVKIWFQNRRYKCKRQRQDKSLEMAGHHHHHPPPPRRVAVPVLVRDGKPCLSGSQNYNATYAVGSNPYGYNGYSSYNNAAYTNAYNCSYPSLPTLPANTGANPLMSMSLNNLGAHSQPQPSQGTSVSSCQGPLQGIRAW</sequence>
<dbReference type="InterPro" id="IPR001356">
    <property type="entry name" value="HD"/>
</dbReference>
<accession>A0AAE0RIW0</accession>
<dbReference type="EMBL" id="JAUCMX010000002">
    <property type="protein sequence ID" value="KAK3554248.1"/>
    <property type="molecule type" value="Genomic_DNA"/>
</dbReference>
<evidence type="ECO:0000256" key="6">
    <source>
        <dbReference type="PROSITE-ProRule" id="PRU00108"/>
    </source>
</evidence>
<keyword evidence="4 6" id="KW-0371">Homeobox</keyword>
<proteinExistence type="inferred from homology"/>
<evidence type="ECO:0000313" key="10">
    <source>
        <dbReference type="EMBL" id="KAK3554248.1"/>
    </source>
</evidence>
<dbReference type="PROSITE" id="PS50071">
    <property type="entry name" value="HOMEOBOX_2"/>
    <property type="match status" value="1"/>
</dbReference>
<keyword evidence="11" id="KW-1185">Reference proteome</keyword>
<evidence type="ECO:0000256" key="1">
    <source>
        <dbReference type="ARBA" id="ARBA00004123"/>
    </source>
</evidence>
<organism evidence="10 11">
    <name type="scientific">Hemibagrus guttatus</name>
    <dbReference type="NCBI Taxonomy" id="175788"/>
    <lineage>
        <taxon>Eukaryota</taxon>
        <taxon>Metazoa</taxon>
        <taxon>Chordata</taxon>
        <taxon>Craniata</taxon>
        <taxon>Vertebrata</taxon>
        <taxon>Euteleostomi</taxon>
        <taxon>Actinopterygii</taxon>
        <taxon>Neopterygii</taxon>
        <taxon>Teleostei</taxon>
        <taxon>Ostariophysi</taxon>
        <taxon>Siluriformes</taxon>
        <taxon>Bagridae</taxon>
        <taxon>Hemibagrus</taxon>
    </lineage>
</organism>
<dbReference type="SUPFAM" id="SSF46689">
    <property type="entry name" value="Homeodomain-like"/>
    <property type="match status" value="1"/>
</dbReference>
<feature type="non-terminal residue" evidence="10">
    <location>
        <position position="1"/>
    </location>
</feature>
<protein>
    <recommendedName>
        <fullName evidence="9">Homeobox domain-containing protein</fullName>
    </recommendedName>
</protein>
<comment type="caution">
    <text evidence="10">The sequence shown here is derived from an EMBL/GenBank/DDBJ whole genome shotgun (WGS) entry which is preliminary data.</text>
</comment>
<dbReference type="InterPro" id="IPR017970">
    <property type="entry name" value="Homeobox_CS"/>
</dbReference>
<dbReference type="GO" id="GO:0005634">
    <property type="term" value="C:nucleus"/>
    <property type="evidence" value="ECO:0007669"/>
    <property type="project" value="UniProtKB-SubCell"/>
</dbReference>
<dbReference type="PANTHER" id="PTHR24340:SF32">
    <property type="entry name" value="HOMEOBOX PROTEIN NKX-2.3"/>
    <property type="match status" value="1"/>
</dbReference>
<dbReference type="AlphaFoldDB" id="A0AAE0RIW0"/>